<evidence type="ECO:0000256" key="7">
    <source>
        <dbReference type="SAM" id="MobiDB-lite"/>
    </source>
</evidence>
<feature type="domain" description="PPIase FKBP-type" evidence="8">
    <location>
        <begin position="133"/>
        <end position="220"/>
    </location>
</feature>
<keyword evidence="10" id="KW-1185">Reference proteome</keyword>
<sequence>MSALSAITLSASAEDQTASKDMSPPALFGYMVSQQVGLDQLGFSDEEKAEFLKGFQSGLKGGSMEAIEDQLPQLQQFLQQRAMAAQAKEMAKEKEATQVFIEDLEGNPDVQKDDTGFYYEIIEEGDGDAPTMSDDVVVNYEGSLIDGTVFDSSYDRGEPATFPMGGVIPGFSGGLAKISEGGKVRIYIPSDLGYGDNPPPQSPIPPGAMLIFDAEIVDVVSPDAGE</sequence>
<dbReference type="InterPro" id="IPR000774">
    <property type="entry name" value="PPIase_FKBP_N"/>
</dbReference>
<dbReference type="PANTHER" id="PTHR43811:SF19">
    <property type="entry name" value="39 KDA FK506-BINDING NUCLEAR PROTEIN"/>
    <property type="match status" value="1"/>
</dbReference>
<dbReference type="Gene3D" id="1.10.287.460">
    <property type="entry name" value="Peptidyl-prolyl cis-trans isomerase, FKBP-type, N-terminal domain"/>
    <property type="match status" value="1"/>
</dbReference>
<protein>
    <recommendedName>
        <fullName evidence="6">Peptidyl-prolyl cis-trans isomerase</fullName>
        <ecNumber evidence="6">5.2.1.8</ecNumber>
    </recommendedName>
</protein>
<evidence type="ECO:0000259" key="8">
    <source>
        <dbReference type="PROSITE" id="PS50059"/>
    </source>
</evidence>
<evidence type="ECO:0000313" key="10">
    <source>
        <dbReference type="Proteomes" id="UP000525652"/>
    </source>
</evidence>
<gene>
    <name evidence="9" type="ORF">H5P30_17905</name>
</gene>
<evidence type="ECO:0000256" key="1">
    <source>
        <dbReference type="ARBA" id="ARBA00000971"/>
    </source>
</evidence>
<comment type="catalytic activity">
    <reaction evidence="1 5 6">
        <text>[protein]-peptidylproline (omega=180) = [protein]-peptidylproline (omega=0)</text>
        <dbReference type="Rhea" id="RHEA:16237"/>
        <dbReference type="Rhea" id="RHEA-COMP:10747"/>
        <dbReference type="Rhea" id="RHEA-COMP:10748"/>
        <dbReference type="ChEBI" id="CHEBI:83833"/>
        <dbReference type="ChEBI" id="CHEBI:83834"/>
        <dbReference type="EC" id="5.2.1.8"/>
    </reaction>
</comment>
<keyword evidence="4 5" id="KW-0413">Isomerase</keyword>
<dbReference type="InterPro" id="IPR001179">
    <property type="entry name" value="PPIase_FKBP_dom"/>
</dbReference>
<dbReference type="InterPro" id="IPR046357">
    <property type="entry name" value="PPIase_dom_sf"/>
</dbReference>
<keyword evidence="3 5" id="KW-0697">Rotamase</keyword>
<comment type="caution">
    <text evidence="9">The sequence shown here is derived from an EMBL/GenBank/DDBJ whole genome shotgun (WGS) entry which is preliminary data.</text>
</comment>
<evidence type="ECO:0000313" key="9">
    <source>
        <dbReference type="EMBL" id="MBC2603660.1"/>
    </source>
</evidence>
<dbReference type="GO" id="GO:0003755">
    <property type="term" value="F:peptidyl-prolyl cis-trans isomerase activity"/>
    <property type="evidence" value="ECO:0007669"/>
    <property type="project" value="UniProtKB-UniRule"/>
</dbReference>
<dbReference type="Proteomes" id="UP000525652">
    <property type="component" value="Unassembled WGS sequence"/>
</dbReference>
<evidence type="ECO:0000256" key="4">
    <source>
        <dbReference type="ARBA" id="ARBA00023235"/>
    </source>
</evidence>
<dbReference type="RefSeq" id="WP_185694286.1">
    <property type="nucleotide sequence ID" value="NZ_JACHVA010000128.1"/>
</dbReference>
<feature type="compositionally biased region" description="Low complexity" evidence="7">
    <location>
        <begin position="1"/>
        <end position="13"/>
    </location>
</feature>
<dbReference type="AlphaFoldDB" id="A0A7X1B3C6"/>
<name>A0A7X1B3C6_9BACT</name>
<dbReference type="Gene3D" id="3.10.50.40">
    <property type="match status" value="1"/>
</dbReference>
<dbReference type="PROSITE" id="PS50059">
    <property type="entry name" value="FKBP_PPIASE"/>
    <property type="match status" value="1"/>
</dbReference>
<dbReference type="Pfam" id="PF00254">
    <property type="entry name" value="FKBP_C"/>
    <property type="match status" value="1"/>
</dbReference>
<feature type="region of interest" description="Disordered" evidence="7">
    <location>
        <begin position="1"/>
        <end position="23"/>
    </location>
</feature>
<evidence type="ECO:0000256" key="3">
    <source>
        <dbReference type="ARBA" id="ARBA00023110"/>
    </source>
</evidence>
<evidence type="ECO:0000256" key="6">
    <source>
        <dbReference type="RuleBase" id="RU003915"/>
    </source>
</evidence>
<accession>A0A7X1B3C6</accession>
<proteinExistence type="inferred from homology"/>
<dbReference type="PANTHER" id="PTHR43811">
    <property type="entry name" value="FKBP-TYPE PEPTIDYL-PROLYL CIS-TRANS ISOMERASE FKPA"/>
    <property type="match status" value="1"/>
</dbReference>
<dbReference type="Pfam" id="PF01346">
    <property type="entry name" value="FKBP_N"/>
    <property type="match status" value="1"/>
</dbReference>
<dbReference type="InterPro" id="IPR036944">
    <property type="entry name" value="PPIase_FKBP_N_sf"/>
</dbReference>
<evidence type="ECO:0000256" key="5">
    <source>
        <dbReference type="PROSITE-ProRule" id="PRU00277"/>
    </source>
</evidence>
<evidence type="ECO:0000256" key="2">
    <source>
        <dbReference type="ARBA" id="ARBA00006577"/>
    </source>
</evidence>
<dbReference type="EC" id="5.2.1.8" evidence="6"/>
<reference evidence="9 10" key="1">
    <citation type="submission" date="2020-07" db="EMBL/GenBank/DDBJ databases">
        <authorList>
            <person name="Feng X."/>
        </authorList>
    </citation>
    <scope>NUCLEOTIDE SEQUENCE [LARGE SCALE GENOMIC DNA]</scope>
    <source>
        <strain evidence="9 10">JCM14086</strain>
    </source>
</reference>
<organism evidence="9 10">
    <name type="scientific">Puniceicoccus vermicola</name>
    <dbReference type="NCBI Taxonomy" id="388746"/>
    <lineage>
        <taxon>Bacteria</taxon>
        <taxon>Pseudomonadati</taxon>
        <taxon>Verrucomicrobiota</taxon>
        <taxon>Opitutia</taxon>
        <taxon>Puniceicoccales</taxon>
        <taxon>Puniceicoccaceae</taxon>
        <taxon>Puniceicoccus</taxon>
    </lineage>
</organism>
<dbReference type="GO" id="GO:0006457">
    <property type="term" value="P:protein folding"/>
    <property type="evidence" value="ECO:0007669"/>
    <property type="project" value="InterPro"/>
</dbReference>
<dbReference type="EMBL" id="JACHVA010000128">
    <property type="protein sequence ID" value="MBC2603660.1"/>
    <property type="molecule type" value="Genomic_DNA"/>
</dbReference>
<comment type="similarity">
    <text evidence="2 6">Belongs to the FKBP-type PPIase family.</text>
</comment>
<dbReference type="SUPFAM" id="SSF54534">
    <property type="entry name" value="FKBP-like"/>
    <property type="match status" value="1"/>
</dbReference>